<evidence type="ECO:0000256" key="1">
    <source>
        <dbReference type="ARBA" id="ARBA00001947"/>
    </source>
</evidence>
<dbReference type="EMBL" id="CAJNOH010000197">
    <property type="protein sequence ID" value="CAF0940263.1"/>
    <property type="molecule type" value="Genomic_DNA"/>
</dbReference>
<dbReference type="GO" id="GO:0004222">
    <property type="term" value="F:metalloendopeptidase activity"/>
    <property type="evidence" value="ECO:0007669"/>
    <property type="project" value="InterPro"/>
</dbReference>
<protein>
    <recommendedName>
        <fullName evidence="15">Endothelin-converting enzyme 1</fullName>
    </recommendedName>
</protein>
<feature type="transmembrane region" description="Helical" evidence="8">
    <location>
        <begin position="71"/>
        <end position="91"/>
    </location>
</feature>
<evidence type="ECO:0000313" key="11">
    <source>
        <dbReference type="EMBL" id="CAF0940263.1"/>
    </source>
</evidence>
<evidence type="ECO:0000313" key="14">
    <source>
        <dbReference type="Proteomes" id="UP000663870"/>
    </source>
</evidence>
<keyword evidence="5" id="KW-0378">Hydrolase</keyword>
<evidence type="ECO:0000256" key="3">
    <source>
        <dbReference type="ARBA" id="ARBA00022670"/>
    </source>
</evidence>
<evidence type="ECO:0000313" key="12">
    <source>
        <dbReference type="EMBL" id="CAF0972582.1"/>
    </source>
</evidence>
<keyword evidence="14" id="KW-1185">Reference proteome</keyword>
<comment type="cofactor">
    <cofactor evidence="1">
        <name>Zn(2+)</name>
        <dbReference type="ChEBI" id="CHEBI:29105"/>
    </cofactor>
</comment>
<sequence length="810" mass="93808">MSRYKHFSDELSTADINETDVLPELDVDEPHELEFKLQLRNYASNTIPTTNKLNLNRLKICLSRRTRLERYLLIINLILLCSILLIFLIYYCRHQDKNQPEQLCLTPICVQVSSSIYSGMNQTINPCDDFHEFVCGRWIKTNIIPKGHSGWSTTKELSRKNLIILKSILEQKLPNNSLTVFNAEYEAIKFYQSCMNISEIERQQIQPLEIFLKENFNLTINEWMNIDKNGTWQNLFIFLTKVLSTKYGFSYLLPIAIGPDDKNSTWNVIHINQPQLGLDSRDYYVNSSANNRSDPDTDARNKIIRDTYINVASSLLQLLGFEKNESMKRINDIIQFEIELATISLPMEVLQKPNETYYLMALKEIQKQYQSIGLDIRSLLNNMLNLNASNPINLNENDQVIVLSLDLMSNLSTILTDYLLTPNKSYIVIDHLLFSLVFDLSSHLSTAFEKLTLPLFKELYGMEALPDRWEYCVKETDAAFGYGLGALYTKAVFGEQDRQTANEIIRNIRQMFDENLNRLEWIDEQSKVEAKKKLKKITEKVGYPDFIYNKTKLNARYAGYPMNENEYFNNGIKVLQRERRRSLLKFRQKVDLTDWSMTPRTVNAYYTPSANEIVFPAGILQPPFFHKDLPISINYGAIGTVIGHEITHGFDDQGREYDSDGNMRPWWTKLALDKFENRTKCFVQQYSSYVLDGQNENGQRTLSENIADNGGLKLSYLAYQKHRQRTLNSGNNLRLPGLSYNNDQLFYIAFAHSWCNVETPNAMHYDLINDPHSPARSRIIGTIANSLEFAQVFSCQSKTTMNPSNKCHLW</sequence>
<keyword evidence="8" id="KW-1133">Transmembrane helix</keyword>
<comment type="similarity">
    <text evidence="2">Belongs to the peptidase M13 family.</text>
</comment>
<dbReference type="Proteomes" id="UP000663836">
    <property type="component" value="Unassembled WGS sequence"/>
</dbReference>
<reference evidence="12" key="1">
    <citation type="submission" date="2021-02" db="EMBL/GenBank/DDBJ databases">
        <authorList>
            <person name="Nowell W R."/>
        </authorList>
    </citation>
    <scope>NUCLEOTIDE SEQUENCE</scope>
</reference>
<dbReference type="GO" id="GO:0046872">
    <property type="term" value="F:metal ion binding"/>
    <property type="evidence" value="ECO:0007669"/>
    <property type="project" value="UniProtKB-KW"/>
</dbReference>
<gene>
    <name evidence="13" type="ORF">JBS370_LOCUS1413</name>
    <name evidence="12" type="ORF">JXQ802_LOCUS12749</name>
    <name evidence="11" type="ORF">PYM288_LOCUS11549</name>
</gene>
<dbReference type="CDD" id="cd08662">
    <property type="entry name" value="M13"/>
    <property type="match status" value="1"/>
</dbReference>
<dbReference type="PANTHER" id="PTHR11733:SF167">
    <property type="entry name" value="FI17812P1-RELATED"/>
    <property type="match status" value="1"/>
</dbReference>
<accession>A0A814ER31</accession>
<feature type="domain" description="Peptidase M13 N-terminal" evidence="10">
    <location>
        <begin position="126"/>
        <end position="544"/>
    </location>
</feature>
<evidence type="ECO:0000259" key="9">
    <source>
        <dbReference type="Pfam" id="PF01431"/>
    </source>
</evidence>
<keyword evidence="3" id="KW-0645">Protease</keyword>
<evidence type="ECO:0000256" key="6">
    <source>
        <dbReference type="ARBA" id="ARBA00022833"/>
    </source>
</evidence>
<dbReference type="Proteomes" id="UP000663870">
    <property type="component" value="Unassembled WGS sequence"/>
</dbReference>
<dbReference type="InterPro" id="IPR008753">
    <property type="entry name" value="Peptidase_M13_N"/>
</dbReference>
<keyword evidence="7" id="KW-0482">Metalloprotease</keyword>
<dbReference type="EMBL" id="CAJNOL010000266">
    <property type="protein sequence ID" value="CAF0972582.1"/>
    <property type="molecule type" value="Genomic_DNA"/>
</dbReference>
<dbReference type="InterPro" id="IPR042089">
    <property type="entry name" value="Peptidase_M13_dom_2"/>
</dbReference>
<evidence type="ECO:0000259" key="10">
    <source>
        <dbReference type="Pfam" id="PF05649"/>
    </source>
</evidence>
<proteinExistence type="inferred from homology"/>
<dbReference type="EMBL" id="CAJOBD010000047">
    <property type="protein sequence ID" value="CAF3552338.1"/>
    <property type="molecule type" value="Genomic_DNA"/>
</dbReference>
<comment type="caution">
    <text evidence="12">The sequence shown here is derived from an EMBL/GenBank/DDBJ whole genome shotgun (WGS) entry which is preliminary data.</text>
</comment>
<keyword evidence="4" id="KW-0479">Metal-binding</keyword>
<evidence type="ECO:0000256" key="8">
    <source>
        <dbReference type="SAM" id="Phobius"/>
    </source>
</evidence>
<dbReference type="GO" id="GO:0005886">
    <property type="term" value="C:plasma membrane"/>
    <property type="evidence" value="ECO:0007669"/>
    <property type="project" value="TreeGrafter"/>
</dbReference>
<dbReference type="InterPro" id="IPR018497">
    <property type="entry name" value="Peptidase_M13_C"/>
</dbReference>
<dbReference type="Proteomes" id="UP000663854">
    <property type="component" value="Unassembled WGS sequence"/>
</dbReference>
<evidence type="ECO:0000256" key="5">
    <source>
        <dbReference type="ARBA" id="ARBA00022801"/>
    </source>
</evidence>
<feature type="domain" description="Peptidase M13 C-terminal" evidence="9">
    <location>
        <begin position="603"/>
        <end position="809"/>
    </location>
</feature>
<name>A0A814ER31_9BILA</name>
<dbReference type="InterPro" id="IPR000718">
    <property type="entry name" value="Peptidase_M13"/>
</dbReference>
<dbReference type="PRINTS" id="PR00786">
    <property type="entry name" value="NEPRILYSIN"/>
</dbReference>
<organism evidence="12 14">
    <name type="scientific">Rotaria sordida</name>
    <dbReference type="NCBI Taxonomy" id="392033"/>
    <lineage>
        <taxon>Eukaryota</taxon>
        <taxon>Metazoa</taxon>
        <taxon>Spiralia</taxon>
        <taxon>Gnathifera</taxon>
        <taxon>Rotifera</taxon>
        <taxon>Eurotatoria</taxon>
        <taxon>Bdelloidea</taxon>
        <taxon>Philodinida</taxon>
        <taxon>Philodinidae</taxon>
        <taxon>Rotaria</taxon>
    </lineage>
</organism>
<evidence type="ECO:0000256" key="2">
    <source>
        <dbReference type="ARBA" id="ARBA00007357"/>
    </source>
</evidence>
<dbReference type="GO" id="GO:0016485">
    <property type="term" value="P:protein processing"/>
    <property type="evidence" value="ECO:0007669"/>
    <property type="project" value="TreeGrafter"/>
</dbReference>
<dbReference type="PANTHER" id="PTHR11733">
    <property type="entry name" value="ZINC METALLOPROTEASE FAMILY M13 NEPRILYSIN-RELATED"/>
    <property type="match status" value="1"/>
</dbReference>
<evidence type="ECO:0008006" key="15">
    <source>
        <dbReference type="Google" id="ProtNLM"/>
    </source>
</evidence>
<evidence type="ECO:0000313" key="13">
    <source>
        <dbReference type="EMBL" id="CAF3552338.1"/>
    </source>
</evidence>
<dbReference type="InterPro" id="IPR024079">
    <property type="entry name" value="MetalloPept_cat_dom_sf"/>
</dbReference>
<dbReference type="SUPFAM" id="SSF55486">
    <property type="entry name" value="Metalloproteases ('zincins'), catalytic domain"/>
    <property type="match status" value="1"/>
</dbReference>
<dbReference type="Pfam" id="PF05649">
    <property type="entry name" value="Peptidase_M13_N"/>
    <property type="match status" value="1"/>
</dbReference>
<keyword evidence="8" id="KW-0472">Membrane</keyword>
<dbReference type="Pfam" id="PF01431">
    <property type="entry name" value="Peptidase_M13"/>
    <property type="match status" value="1"/>
</dbReference>
<dbReference type="Gene3D" id="3.40.390.10">
    <property type="entry name" value="Collagenase (Catalytic Domain)"/>
    <property type="match status" value="1"/>
</dbReference>
<keyword evidence="6" id="KW-0862">Zinc</keyword>
<dbReference type="Gene3D" id="1.10.1380.10">
    <property type="entry name" value="Neutral endopeptidase , domain2"/>
    <property type="match status" value="1"/>
</dbReference>
<dbReference type="PROSITE" id="PS51885">
    <property type="entry name" value="NEPRILYSIN"/>
    <property type="match status" value="1"/>
</dbReference>
<evidence type="ECO:0000256" key="7">
    <source>
        <dbReference type="ARBA" id="ARBA00023049"/>
    </source>
</evidence>
<dbReference type="AlphaFoldDB" id="A0A814ER31"/>
<keyword evidence="8" id="KW-0812">Transmembrane</keyword>
<evidence type="ECO:0000256" key="4">
    <source>
        <dbReference type="ARBA" id="ARBA00022723"/>
    </source>
</evidence>